<keyword evidence="9 12" id="KW-1133">Transmembrane helix</keyword>
<keyword evidence="14" id="KW-1185">Reference proteome</keyword>
<feature type="transmembrane region" description="Helical" evidence="12">
    <location>
        <begin position="180"/>
        <end position="203"/>
    </location>
</feature>
<feature type="transmembrane region" description="Helical" evidence="12">
    <location>
        <begin position="219"/>
        <end position="238"/>
    </location>
</feature>
<evidence type="ECO:0000313" key="14">
    <source>
        <dbReference type="Proteomes" id="UP000000798"/>
    </source>
</evidence>
<evidence type="ECO:0000256" key="4">
    <source>
        <dbReference type="ARBA" id="ARBA00022475"/>
    </source>
</evidence>
<dbReference type="RefSeq" id="WP_010880873.1">
    <property type="nucleotide sequence ID" value="NC_000918.1"/>
</dbReference>
<dbReference type="GO" id="GO:0009055">
    <property type="term" value="F:electron transfer activity"/>
    <property type="evidence" value="ECO:0000318"/>
    <property type="project" value="GO_Central"/>
</dbReference>
<keyword evidence="5" id="KW-0349">Heme</keyword>
<feature type="transmembrane region" description="Helical" evidence="12">
    <location>
        <begin position="250"/>
        <end position="269"/>
    </location>
</feature>
<evidence type="ECO:0000313" key="13">
    <source>
        <dbReference type="EMBL" id="AAC07329.1"/>
    </source>
</evidence>
<dbReference type="InterPro" id="IPR003317">
    <property type="entry name" value="Cyt-d_oxidase_su2"/>
</dbReference>
<dbReference type="Proteomes" id="UP000000798">
    <property type="component" value="Chromosome"/>
</dbReference>
<keyword evidence="3" id="KW-0813">Transport</keyword>
<sequence length="366" mass="40684">MELLPVIWFVLLGFIIAMYAALDGFDLGVGIVYPFLAKDEEEKRILLNSIGPVWDANEVWLILAGGALFAAFPVAYATLQSGLYLPVILILFMLILRAIGIDYRGKMPTPALKKTMDMVFFLGSLGVTFLFGLTLGNVIKGLPVKLVEKELYGEVVKTHMICADQDCSYTGLLINILDPYALLVALLTVSFVAMHGAIYAAYVTNGDLSHRAASLAKKLWFNSALLYLIVHILTMIYHPLLIKNYFTRMFIFPALPIVIVAFITIIVALNRQKYSLAFWSSTAMIFSAIGIAFASIYPTLVPSIYDENPFENPVHSITVFNSASSEKTLLTMLIIALIGVPMVLTYKFFVYRIFWGKVKVPKEGGY</sequence>
<accession>O67371</accession>
<dbReference type="HOGENOM" id="CLU_049294_0_1_0"/>
<keyword evidence="11 12" id="KW-0472">Membrane</keyword>
<name>O67371_AQUAE</name>
<dbReference type="InParanoid" id="O67371"/>
<evidence type="ECO:0000256" key="2">
    <source>
        <dbReference type="ARBA" id="ARBA00007543"/>
    </source>
</evidence>
<evidence type="ECO:0000256" key="10">
    <source>
        <dbReference type="ARBA" id="ARBA00023004"/>
    </source>
</evidence>
<feature type="transmembrane region" description="Helical" evidence="12">
    <location>
        <begin position="119"/>
        <end position="139"/>
    </location>
</feature>
<dbReference type="PIR" id="H70417">
    <property type="entry name" value="H70417"/>
</dbReference>
<dbReference type="NCBIfam" id="TIGR00203">
    <property type="entry name" value="cydB"/>
    <property type="match status" value="1"/>
</dbReference>
<keyword evidence="8" id="KW-0249">Electron transport</keyword>
<protein>
    <submittedName>
        <fullName evidence="13">Cytochrome oxidase d subunit II</fullName>
    </submittedName>
</protein>
<dbReference type="GO" id="GO:0070069">
    <property type="term" value="C:cytochrome complex"/>
    <property type="evidence" value="ECO:0000318"/>
    <property type="project" value="GO_Central"/>
</dbReference>
<dbReference type="GO" id="GO:0019646">
    <property type="term" value="P:aerobic electron transport chain"/>
    <property type="evidence" value="ECO:0000318"/>
    <property type="project" value="GO_Central"/>
</dbReference>
<dbReference type="FunCoup" id="O67371">
    <property type="interactions" value="244"/>
</dbReference>
<dbReference type="GO" id="GO:0046872">
    <property type="term" value="F:metal ion binding"/>
    <property type="evidence" value="ECO:0007669"/>
    <property type="project" value="UniProtKB-KW"/>
</dbReference>
<evidence type="ECO:0000256" key="9">
    <source>
        <dbReference type="ARBA" id="ARBA00022989"/>
    </source>
</evidence>
<evidence type="ECO:0000256" key="12">
    <source>
        <dbReference type="SAM" id="Phobius"/>
    </source>
</evidence>
<keyword evidence="10" id="KW-0408">Iron</keyword>
<evidence type="ECO:0000256" key="11">
    <source>
        <dbReference type="ARBA" id="ARBA00023136"/>
    </source>
</evidence>
<evidence type="ECO:0000256" key="7">
    <source>
        <dbReference type="ARBA" id="ARBA00022723"/>
    </source>
</evidence>
<feature type="transmembrane region" description="Helical" evidence="12">
    <location>
        <begin position="6"/>
        <end position="36"/>
    </location>
</feature>
<comment type="subcellular location">
    <subcellularLocation>
        <location evidence="1">Cell membrane</location>
        <topology evidence="1">Multi-pass membrane protein</topology>
    </subcellularLocation>
</comment>
<dbReference type="GO" id="GO:0005886">
    <property type="term" value="C:plasma membrane"/>
    <property type="evidence" value="ECO:0000318"/>
    <property type="project" value="GO_Central"/>
</dbReference>
<dbReference type="PIRSF" id="PIRSF000267">
    <property type="entry name" value="Cyt_oxidse_sub2"/>
    <property type="match status" value="1"/>
</dbReference>
<dbReference type="EMBL" id="AE000657">
    <property type="protein sequence ID" value="AAC07329.1"/>
    <property type="molecule type" value="Genomic_DNA"/>
</dbReference>
<evidence type="ECO:0000256" key="8">
    <source>
        <dbReference type="ARBA" id="ARBA00022982"/>
    </source>
</evidence>
<dbReference type="Pfam" id="PF02322">
    <property type="entry name" value="Cyt_bd_oxida_II"/>
    <property type="match status" value="1"/>
</dbReference>
<evidence type="ECO:0000256" key="1">
    <source>
        <dbReference type="ARBA" id="ARBA00004651"/>
    </source>
</evidence>
<organism evidence="13 14">
    <name type="scientific">Aquifex aeolicus (strain VF5)</name>
    <dbReference type="NCBI Taxonomy" id="224324"/>
    <lineage>
        <taxon>Bacteria</taxon>
        <taxon>Pseudomonadati</taxon>
        <taxon>Aquificota</taxon>
        <taxon>Aquificia</taxon>
        <taxon>Aquificales</taxon>
        <taxon>Aquificaceae</taxon>
        <taxon>Aquifex</taxon>
    </lineage>
</organism>
<keyword evidence="6 12" id="KW-0812">Transmembrane</keyword>
<dbReference type="AlphaFoldDB" id="O67371"/>
<evidence type="ECO:0000256" key="3">
    <source>
        <dbReference type="ARBA" id="ARBA00022448"/>
    </source>
</evidence>
<dbReference type="GO" id="GO:0016682">
    <property type="term" value="F:oxidoreductase activity, acting on diphenols and related substances as donors, oxygen as acceptor"/>
    <property type="evidence" value="ECO:0000318"/>
    <property type="project" value="GO_Central"/>
</dbReference>
<proteinExistence type="inferred from homology"/>
<keyword evidence="4" id="KW-1003">Cell membrane</keyword>
<feature type="transmembrane region" description="Helical" evidence="12">
    <location>
        <begin position="57"/>
        <end position="76"/>
    </location>
</feature>
<feature type="transmembrane region" description="Helical" evidence="12">
    <location>
        <begin position="329"/>
        <end position="349"/>
    </location>
</feature>
<dbReference type="KEGG" id="aae:aq_1358"/>
<feature type="transmembrane region" description="Helical" evidence="12">
    <location>
        <begin position="276"/>
        <end position="297"/>
    </location>
</feature>
<dbReference type="PANTHER" id="PTHR43141">
    <property type="entry name" value="CYTOCHROME BD2 SUBUNIT II"/>
    <property type="match status" value="1"/>
</dbReference>
<reference evidence="13 14" key="1">
    <citation type="journal article" date="1998" name="Nature">
        <title>The complete genome of the hyperthermophilic bacterium Aquifex aeolicus.</title>
        <authorList>
            <person name="Deckert G."/>
            <person name="Warren P.V."/>
            <person name="Gaasterland T."/>
            <person name="Young W.G."/>
            <person name="Lenox A.L."/>
            <person name="Graham D.E."/>
            <person name="Overbeek R."/>
            <person name="Snead M.A."/>
            <person name="Keller M."/>
            <person name="Aujay M."/>
            <person name="Huber R."/>
            <person name="Feldman R.A."/>
            <person name="Short J.M."/>
            <person name="Olson G.J."/>
            <person name="Swanson R.V."/>
        </authorList>
    </citation>
    <scope>NUCLEOTIDE SEQUENCE [LARGE SCALE GENOMIC DNA]</scope>
    <source>
        <strain evidence="13 14">VF5</strain>
    </source>
</reference>
<dbReference type="PATRIC" id="fig|224324.8.peg.1062"/>
<feature type="transmembrane region" description="Helical" evidence="12">
    <location>
        <begin position="82"/>
        <end position="99"/>
    </location>
</feature>
<dbReference type="EnsemblBacteria" id="AAC07329">
    <property type="protein sequence ID" value="AAC07329"/>
    <property type="gene ID" value="aq_1358"/>
</dbReference>
<dbReference type="OrthoDB" id="9776710at2"/>
<evidence type="ECO:0000256" key="6">
    <source>
        <dbReference type="ARBA" id="ARBA00022692"/>
    </source>
</evidence>
<gene>
    <name evidence="13" type="primary">cydB</name>
    <name evidence="13" type="ordered locus">aq_1358</name>
</gene>
<keyword evidence="7" id="KW-0479">Metal-binding</keyword>
<dbReference type="eggNOG" id="COG1294">
    <property type="taxonomic scope" value="Bacteria"/>
</dbReference>
<comment type="similarity">
    <text evidence="2">Belongs to the cytochrome ubiquinol oxidase subunit 2 family.</text>
</comment>
<evidence type="ECO:0000256" key="5">
    <source>
        <dbReference type="ARBA" id="ARBA00022617"/>
    </source>
</evidence>
<dbReference type="STRING" id="224324.aq_1358"/>
<dbReference type="PANTHER" id="PTHR43141:SF5">
    <property type="entry name" value="CYTOCHROME BD-I UBIQUINOL OXIDASE SUBUNIT 2"/>
    <property type="match status" value="1"/>
</dbReference>